<feature type="chain" id="PRO_5033003327" description="Lipid A deacylase" evidence="3">
    <location>
        <begin position="24"/>
        <end position="182"/>
    </location>
</feature>
<dbReference type="GO" id="GO:0050528">
    <property type="term" value="F:acyloxyacyl hydrolase activity"/>
    <property type="evidence" value="ECO:0007669"/>
    <property type="project" value="UniProtKB-EC"/>
</dbReference>
<keyword evidence="3" id="KW-0732">Signal</keyword>
<organism evidence="4">
    <name type="scientific">Thiolapillus brandeum</name>
    <dbReference type="NCBI Taxonomy" id="1076588"/>
    <lineage>
        <taxon>Bacteria</taxon>
        <taxon>Pseudomonadati</taxon>
        <taxon>Pseudomonadota</taxon>
        <taxon>Gammaproteobacteria</taxon>
        <taxon>Chromatiales</taxon>
        <taxon>Sedimenticolaceae</taxon>
        <taxon>Thiolapillus</taxon>
    </lineage>
</organism>
<dbReference type="Proteomes" id="UP000885822">
    <property type="component" value="Unassembled WGS sequence"/>
</dbReference>
<dbReference type="Gene3D" id="2.40.160.20">
    <property type="match status" value="1"/>
</dbReference>
<keyword evidence="1" id="KW-0998">Cell outer membrane</keyword>
<feature type="signal peptide" evidence="3">
    <location>
        <begin position="1"/>
        <end position="23"/>
    </location>
</feature>
<protein>
    <recommendedName>
        <fullName evidence="1">Lipid A deacylase</fullName>
        <ecNumber evidence="1">3.1.1.77</ecNumber>
    </recommendedName>
    <alternativeName>
        <fullName evidence="1">LPS 3-O-deacylase</fullName>
    </alternativeName>
    <alternativeName>
        <fullName evidence="1">Outer membrane enzyme</fullName>
    </alternativeName>
</protein>
<sequence>MRQTFFIPFILLALLVLAFPVFAVDGISLDAGEGDENAISLGITARWDWDKRWFEEGNWYLSGHWNLGVSYWNGDSDRFSNHTMMTAGLTPVFRFSRHTAYDNGVKPFFELGVGAYVLSDTKFGDKHFGGNFTFSDYAAVGIQMGKQQEHELSLHVHHYSNAGIYSNNPGINFIELRYGHNF</sequence>
<keyword evidence="1" id="KW-0472">Membrane</keyword>
<accession>A0A831K4L7</accession>
<proteinExistence type="inferred from homology"/>
<feature type="site" description="Critical for activity" evidence="2">
    <location>
        <position position="161"/>
    </location>
</feature>
<reference evidence="4" key="1">
    <citation type="journal article" date="2020" name="mSystems">
        <title>Genome- and Community-Level Interaction Insights into Carbon Utilization and Element Cycling Functions of Hydrothermarchaeota in Hydrothermal Sediment.</title>
        <authorList>
            <person name="Zhou Z."/>
            <person name="Liu Y."/>
            <person name="Xu W."/>
            <person name="Pan J."/>
            <person name="Luo Z.H."/>
            <person name="Li M."/>
        </authorList>
    </citation>
    <scope>NUCLEOTIDE SEQUENCE [LARGE SCALE GENOMIC DNA]</scope>
    <source>
        <strain evidence="4">HyVt-26</strain>
    </source>
</reference>
<comment type="catalytic activity">
    <reaction evidence="1">
        <text>a 3-(acyloxy)acyl derivative of bacterial toxin + H2O = a 3-hydroxyacyl derivative of bacterial toxin + a fatty acid + H(+)</text>
        <dbReference type="Rhea" id="RHEA:12032"/>
        <dbReference type="ChEBI" id="CHEBI:15377"/>
        <dbReference type="ChEBI" id="CHEBI:15378"/>
        <dbReference type="ChEBI" id="CHEBI:28868"/>
        <dbReference type="ChEBI" id="CHEBI:136853"/>
        <dbReference type="ChEBI" id="CHEBI:140675"/>
        <dbReference type="EC" id="3.1.1.77"/>
    </reaction>
</comment>
<evidence type="ECO:0000313" key="4">
    <source>
        <dbReference type="EMBL" id="HDK37746.1"/>
    </source>
</evidence>
<comment type="function">
    <text evidence="1">Has lipid A 3-O-deacylase activity. Hydrolyzes the ester bond at the 3 position of lipid A, a bioactive component of lipopolysaccharide (LPS), thereby releasing the primary fatty acyl moiety.</text>
</comment>
<dbReference type="EMBL" id="DRCV01000084">
    <property type="protein sequence ID" value="HDK37746.1"/>
    <property type="molecule type" value="Genomic_DNA"/>
</dbReference>
<comment type="similarity">
    <text evidence="1">Belongs to the PagL family.</text>
</comment>
<gene>
    <name evidence="4" type="ORF">ENG92_01855</name>
</gene>
<evidence type="ECO:0000256" key="3">
    <source>
        <dbReference type="SAM" id="SignalP"/>
    </source>
</evidence>
<evidence type="ECO:0000256" key="1">
    <source>
        <dbReference type="PIRNR" id="PIRNR029681"/>
    </source>
</evidence>
<comment type="subcellular location">
    <subcellularLocation>
        <location evidence="1">Cell outer membrane</location>
        <topology evidence="1">Multi-pass membrane protein</topology>
    </subcellularLocation>
</comment>
<dbReference type="InterPro" id="IPR018550">
    <property type="entry name" value="Lipid-A_deacylase-rel"/>
</dbReference>
<dbReference type="EC" id="3.1.1.77" evidence="1"/>
<comment type="caution">
    <text evidence="4">The sequence shown here is derived from an EMBL/GenBank/DDBJ whole genome shotgun (WGS) entry which is preliminary data.</text>
</comment>
<dbReference type="Pfam" id="PF09411">
    <property type="entry name" value="PagL"/>
    <property type="match status" value="1"/>
</dbReference>
<comment type="subunit">
    <text evidence="1">Homodimer.</text>
</comment>
<dbReference type="AlphaFoldDB" id="A0A831K4L7"/>
<dbReference type="GO" id="GO:0009279">
    <property type="term" value="C:cell outer membrane"/>
    <property type="evidence" value="ECO:0007669"/>
    <property type="project" value="UniProtKB-SubCell"/>
</dbReference>
<keyword evidence="1 4" id="KW-0378">Hydrolase</keyword>
<name>A0A831K4L7_9GAMM</name>
<dbReference type="PIRSF" id="PIRSF029681">
    <property type="entry name" value="PagL"/>
    <property type="match status" value="1"/>
</dbReference>
<evidence type="ECO:0000256" key="2">
    <source>
        <dbReference type="PIRSR" id="PIRSR029681-2"/>
    </source>
</evidence>